<dbReference type="EMBL" id="JPPY01000152">
    <property type="protein sequence ID" value="KND31292.1"/>
    <property type="molecule type" value="Genomic_DNA"/>
</dbReference>
<evidence type="ECO:0000256" key="2">
    <source>
        <dbReference type="SAM" id="Phobius"/>
    </source>
</evidence>
<reference evidence="4" key="1">
    <citation type="submission" date="2014-07" db="EMBL/GenBank/DDBJ databases">
        <title>Genome sequencing of plant-pathogenic Streptomyces species.</title>
        <authorList>
            <person name="Harrison J."/>
            <person name="Sapp M."/>
            <person name="Thwaites R."/>
            <person name="Studholme D.J."/>
        </authorList>
    </citation>
    <scope>NUCLEOTIDE SEQUENCE [LARGE SCALE GENOMIC DNA]</scope>
    <source>
        <strain evidence="4">NCPPB 4445</strain>
    </source>
</reference>
<evidence type="ECO:0000256" key="1">
    <source>
        <dbReference type="SAM" id="MobiDB-lite"/>
    </source>
</evidence>
<organism evidence="3 4">
    <name type="scientific">Streptomyces acidiscabies</name>
    <dbReference type="NCBI Taxonomy" id="42234"/>
    <lineage>
        <taxon>Bacteria</taxon>
        <taxon>Bacillati</taxon>
        <taxon>Actinomycetota</taxon>
        <taxon>Actinomycetes</taxon>
        <taxon>Kitasatosporales</taxon>
        <taxon>Streptomycetaceae</taxon>
        <taxon>Streptomyces</taxon>
    </lineage>
</organism>
<comment type="caution">
    <text evidence="3">The sequence shown here is derived from an EMBL/GenBank/DDBJ whole genome shotgun (WGS) entry which is preliminary data.</text>
</comment>
<accession>A0A0L0JZS3</accession>
<evidence type="ECO:0000313" key="3">
    <source>
        <dbReference type="EMBL" id="KND31292.1"/>
    </source>
</evidence>
<dbReference type="AlphaFoldDB" id="A0A0L0JZS3"/>
<dbReference type="RefSeq" id="WP_050372914.1">
    <property type="nucleotide sequence ID" value="NZ_KQ257826.1"/>
</dbReference>
<sequence>MPANLTLPQLAALTTLTLAALAWLTVLTRTLRRPRPHQPYGPLLRTTQLVRRPDGLPELPHQRRTGPAAESAPLTPAEEHAFATLVRRLADES</sequence>
<keyword evidence="2" id="KW-0472">Membrane</keyword>
<dbReference type="Proteomes" id="UP000037151">
    <property type="component" value="Unassembled WGS sequence"/>
</dbReference>
<proteinExistence type="predicted"/>
<keyword evidence="2" id="KW-1133">Transmembrane helix</keyword>
<dbReference type="PATRIC" id="fig|42234.21.peg.5518"/>
<protein>
    <submittedName>
        <fullName evidence="3">Uncharacterized protein</fullName>
    </submittedName>
</protein>
<keyword evidence="2" id="KW-0812">Transmembrane</keyword>
<evidence type="ECO:0000313" key="4">
    <source>
        <dbReference type="Proteomes" id="UP000037151"/>
    </source>
</evidence>
<gene>
    <name evidence="3" type="ORF">IQ63_26755</name>
</gene>
<dbReference type="OrthoDB" id="4337460at2"/>
<feature type="transmembrane region" description="Helical" evidence="2">
    <location>
        <begin position="6"/>
        <end position="27"/>
    </location>
</feature>
<name>A0A0L0JZS3_9ACTN</name>
<feature type="region of interest" description="Disordered" evidence="1">
    <location>
        <begin position="33"/>
        <end position="77"/>
    </location>
</feature>